<evidence type="ECO:0000259" key="3">
    <source>
        <dbReference type="Pfam" id="PF09323"/>
    </source>
</evidence>
<feature type="domain" description="DUF1980" evidence="3">
    <location>
        <begin position="51"/>
        <end position="143"/>
    </location>
</feature>
<dbReference type="Pfam" id="PF21537">
    <property type="entry name" value="DUF1980_C"/>
    <property type="match status" value="1"/>
</dbReference>
<feature type="transmembrane region" description="Helical" evidence="2">
    <location>
        <begin position="126"/>
        <end position="149"/>
    </location>
</feature>
<feature type="domain" description="DUF1980" evidence="4">
    <location>
        <begin position="227"/>
        <end position="321"/>
    </location>
</feature>
<evidence type="ECO:0000313" key="6">
    <source>
        <dbReference type="Proteomes" id="UP000176288"/>
    </source>
</evidence>
<dbReference type="InterPro" id="IPR052955">
    <property type="entry name" value="UPF0703_membrane_permease"/>
</dbReference>
<protein>
    <submittedName>
        <fullName evidence="5">TIGR03943 family protein</fullName>
    </submittedName>
</protein>
<feature type="region of interest" description="Disordered" evidence="1">
    <location>
        <begin position="1"/>
        <end position="38"/>
    </location>
</feature>
<dbReference type="KEGG" id="avu:BK816_01540"/>
<dbReference type="InterPro" id="IPR048447">
    <property type="entry name" value="DUF1980_C"/>
</dbReference>
<sequence>MLKPELKPQAKYPVAPVKSDHHDQHQSPDNHHDHPHFEGDVRWSEATAGAIVAAVGVTLTYLALTGKINKYLLPAFKNWILLCGLILLAFAIWTLWLALRPRLGQQKTASAGTHDTGEHFHPYSKAAALMLVPVMIVALSLPAPLGAFMTSKVATAQSRAAADKPRARTALIPGQQVPGPIPDDDKPDFAAAQNDVPQFLPFPELKDGAVNALPLDELTDRVSDGDPKQLTDKTVQVVGFVSPIDQDTFPGQKGWMLSRYKIYCCAADGVIYSAIIPDGQMPKTNTWVEVTGTVDLGASKEGMPVLKVTKVKEIPEPKEPYL</sequence>
<feature type="compositionally biased region" description="Basic and acidic residues" evidence="1">
    <location>
        <begin position="18"/>
        <end position="38"/>
    </location>
</feature>
<gene>
    <name evidence="5" type="ORF">BK816_01540</name>
</gene>
<dbReference type="NCBIfam" id="TIGR03943">
    <property type="entry name" value="TIGR03943 family putative permease subunit"/>
    <property type="match status" value="1"/>
</dbReference>
<evidence type="ECO:0000256" key="1">
    <source>
        <dbReference type="SAM" id="MobiDB-lite"/>
    </source>
</evidence>
<name>A0A1D9MIX6_9ACTO</name>
<organism evidence="5 6">
    <name type="scientific">Boudabousia tangfeifanii</name>
    <dbReference type="NCBI Taxonomy" id="1912795"/>
    <lineage>
        <taxon>Bacteria</taxon>
        <taxon>Bacillati</taxon>
        <taxon>Actinomycetota</taxon>
        <taxon>Actinomycetes</taxon>
        <taxon>Actinomycetales</taxon>
        <taxon>Actinomycetaceae</taxon>
        <taxon>Boudabousia</taxon>
    </lineage>
</organism>
<dbReference type="AlphaFoldDB" id="A0A1D9MIX6"/>
<dbReference type="Pfam" id="PF09323">
    <property type="entry name" value="DUF1980"/>
    <property type="match status" value="1"/>
</dbReference>
<evidence type="ECO:0000256" key="2">
    <source>
        <dbReference type="SAM" id="Phobius"/>
    </source>
</evidence>
<feature type="transmembrane region" description="Helical" evidence="2">
    <location>
        <begin position="46"/>
        <end position="64"/>
    </location>
</feature>
<dbReference type="InterPro" id="IPR048493">
    <property type="entry name" value="DUF1980_N"/>
</dbReference>
<keyword evidence="2" id="KW-0812">Transmembrane</keyword>
<dbReference type="EMBL" id="CP017812">
    <property type="protein sequence ID" value="AOZ72139.1"/>
    <property type="molecule type" value="Genomic_DNA"/>
</dbReference>
<dbReference type="RefSeq" id="WP_071163605.1">
    <property type="nucleotide sequence ID" value="NZ_CP017812.1"/>
</dbReference>
<reference evidence="5 6" key="1">
    <citation type="submission" date="2016-10" db="EMBL/GenBank/DDBJ databases">
        <title>Actinomyces aegypiusis sp. nov., isolated from the Aegypius monachus in Qinghai Tibet Plateau China.</title>
        <authorList>
            <person name="Wang Y."/>
        </authorList>
    </citation>
    <scope>NUCLEOTIDE SEQUENCE [LARGE SCALE GENOMIC DNA]</scope>
    <source>
        <strain evidence="5 6">VUL4_3</strain>
    </source>
</reference>
<keyword evidence="2" id="KW-0472">Membrane</keyword>
<dbReference type="PANTHER" id="PTHR40047">
    <property type="entry name" value="UPF0703 PROTEIN YCGQ"/>
    <property type="match status" value="1"/>
</dbReference>
<dbReference type="PANTHER" id="PTHR40047:SF1">
    <property type="entry name" value="UPF0703 PROTEIN YCGQ"/>
    <property type="match status" value="1"/>
</dbReference>
<feature type="transmembrane region" description="Helical" evidence="2">
    <location>
        <begin position="76"/>
        <end position="99"/>
    </location>
</feature>
<dbReference type="Proteomes" id="UP000176288">
    <property type="component" value="Chromosome"/>
</dbReference>
<accession>A0A1D9MIX6</accession>
<keyword evidence="6" id="KW-1185">Reference proteome</keyword>
<dbReference type="InterPro" id="IPR015402">
    <property type="entry name" value="DUF1980"/>
</dbReference>
<dbReference type="STRING" id="1912795.BK816_01540"/>
<evidence type="ECO:0000313" key="5">
    <source>
        <dbReference type="EMBL" id="AOZ72139.1"/>
    </source>
</evidence>
<keyword evidence="2" id="KW-1133">Transmembrane helix</keyword>
<evidence type="ECO:0000259" key="4">
    <source>
        <dbReference type="Pfam" id="PF21537"/>
    </source>
</evidence>
<proteinExistence type="predicted"/>